<reference evidence="4" key="1">
    <citation type="submission" date="2023-08" db="EMBL/GenBank/DDBJ databases">
        <title>Pelteobagrus vachellii genome.</title>
        <authorList>
            <person name="Liu H."/>
        </authorList>
    </citation>
    <scope>NUCLEOTIDE SEQUENCE</scope>
    <source>
        <strain evidence="4">PRFRI_2022a</strain>
        <tissue evidence="4">Muscle</tissue>
    </source>
</reference>
<feature type="compositionally biased region" description="Pro residues" evidence="1">
    <location>
        <begin position="878"/>
        <end position="896"/>
    </location>
</feature>
<feature type="region of interest" description="Disordered" evidence="1">
    <location>
        <begin position="247"/>
        <end position="389"/>
    </location>
</feature>
<feature type="compositionally biased region" description="Low complexity" evidence="1">
    <location>
        <begin position="734"/>
        <end position="749"/>
    </location>
</feature>
<evidence type="ECO:0000256" key="1">
    <source>
        <dbReference type="SAM" id="MobiDB-lite"/>
    </source>
</evidence>
<keyword evidence="5" id="KW-1185">Reference proteome</keyword>
<proteinExistence type="predicted"/>
<keyword evidence="3" id="KW-0732">Signal</keyword>
<evidence type="ECO:0000313" key="4">
    <source>
        <dbReference type="EMBL" id="KAK2852387.1"/>
    </source>
</evidence>
<keyword evidence="2" id="KW-1133">Transmembrane helix</keyword>
<dbReference type="Proteomes" id="UP001187315">
    <property type="component" value="Unassembled WGS sequence"/>
</dbReference>
<feature type="compositionally biased region" description="Pro residues" evidence="1">
    <location>
        <begin position="296"/>
        <end position="326"/>
    </location>
</feature>
<gene>
    <name evidence="4" type="ORF">Q7C36_007588</name>
</gene>
<keyword evidence="2" id="KW-0812">Transmembrane</keyword>
<feature type="compositionally biased region" description="Pro residues" evidence="1">
    <location>
        <begin position="334"/>
        <end position="348"/>
    </location>
</feature>
<accession>A0AA88N8N1</accession>
<feature type="compositionally biased region" description="Pro residues" evidence="1">
    <location>
        <begin position="778"/>
        <end position="790"/>
    </location>
</feature>
<evidence type="ECO:0000256" key="2">
    <source>
        <dbReference type="SAM" id="Phobius"/>
    </source>
</evidence>
<feature type="region of interest" description="Disordered" evidence="1">
    <location>
        <begin position="865"/>
        <end position="906"/>
    </location>
</feature>
<dbReference type="AlphaFoldDB" id="A0AA88N8N1"/>
<dbReference type="EMBL" id="JAVHJS010000007">
    <property type="protein sequence ID" value="KAK2852387.1"/>
    <property type="molecule type" value="Genomic_DNA"/>
</dbReference>
<feature type="compositionally biased region" description="Pro residues" evidence="1">
    <location>
        <begin position="756"/>
        <end position="767"/>
    </location>
</feature>
<sequence length="925" mass="99786">MQTFWILLLAVQIMYACADFMSKTYYEQRMYGEQLIIRLSSGAEKLQFTYMDEIEQEILWSRSTKAKRGVVTGRNDDRKFVIASVTFNDEGTYTVLNYWNKKSSIYFLKVITKTSSQDCVAGESLSIYLLGLPKIDATLHFSNQDVNLTLVESGSPVGNLHPDYMGRVKVTSSSIELLTVNVSDVGNYTLRDRLNRKVRIVSMNLVDSHPGSNAGPLAALLLLLGIPPCICCCCRKRICKKTSQHTTNTNTTTTVKYDNQINPPGPPPAYDSPAVSAGSTPGYPPGYPAVGESTVHPPPNPAFPPQPPYSGIPAMPPNPGHAPGYPPVGEGTVYPPPNPAFPPQPPHSGYPATSPAMPPNPNPLYPPGSGFPPAQPPQWSDAPSNQPPPAGFAPVMYNAPSVNEPVKGEILPTTPLLTPPQPEVAQHPAPDSAIQFSINQGNNSSSNFLVAEFNPFPRIRKMEGLWILLLAVHIIYYCAAFTTTKTYYEELMYGQTLSIRLPDDAVSLEFISVDESRTDVLWSKASITKRGTVSGSNSDKRFVIHSVTYDDQGKYTLINYWHQKTSIHLLMVVAKRSIQNCVAGESLNIYLGGLPTVDATLRFSNQDLNLTLVERGSAVGNFHPDYMGRIKVTSSNIQLLNVNVSDVGSYTLSDRLNRKIKIISMNLVDHHEGVSAGPLMSLLILLGIPPCIFCYCRKKTCRKNNQPTTTINTTTATVKYDNQINPPGPPPGYANPAAPTAGYTPGYTPVGESTVHPPPNPTFPPQQPYSGYPATSPAMPPNPGHTPGYPPVGEGTVYPPPNPAFPPQPPYSGYPATSPAMPINPPYNPVYPAASGFPPAQPPQWGGPPCNQPVPAGLAPVMYNAPAGSEPVKGEIPPSTPLLAPPQPEVPQPPAPGTGTNVLTSSGSAVQFNVSMGKDSSSNFL</sequence>
<feature type="signal peptide" evidence="3">
    <location>
        <begin position="1"/>
        <end position="18"/>
    </location>
</feature>
<feature type="compositionally biased region" description="Pro residues" evidence="1">
    <location>
        <begin position="356"/>
        <end position="376"/>
    </location>
</feature>
<feature type="region of interest" description="Disordered" evidence="1">
    <location>
        <begin position="724"/>
        <end position="804"/>
    </location>
</feature>
<feature type="chain" id="PRO_5041716330" evidence="3">
    <location>
        <begin position="19"/>
        <end position="925"/>
    </location>
</feature>
<organism evidence="4 5">
    <name type="scientific">Tachysurus vachellii</name>
    <name type="common">Darkbarbel catfish</name>
    <name type="synonym">Pelteobagrus vachellii</name>
    <dbReference type="NCBI Taxonomy" id="175792"/>
    <lineage>
        <taxon>Eukaryota</taxon>
        <taxon>Metazoa</taxon>
        <taxon>Chordata</taxon>
        <taxon>Craniata</taxon>
        <taxon>Vertebrata</taxon>
        <taxon>Euteleostomi</taxon>
        <taxon>Actinopterygii</taxon>
        <taxon>Neopterygii</taxon>
        <taxon>Teleostei</taxon>
        <taxon>Ostariophysi</taxon>
        <taxon>Siluriformes</taxon>
        <taxon>Bagridae</taxon>
        <taxon>Tachysurus</taxon>
    </lineage>
</organism>
<comment type="caution">
    <text evidence="4">The sequence shown here is derived from an EMBL/GenBank/DDBJ whole genome shotgun (WGS) entry which is preliminary data.</text>
</comment>
<feature type="transmembrane region" description="Helical" evidence="2">
    <location>
        <begin position="675"/>
        <end position="696"/>
    </location>
</feature>
<evidence type="ECO:0000256" key="3">
    <source>
        <dbReference type="SAM" id="SignalP"/>
    </source>
</evidence>
<protein>
    <submittedName>
        <fullName evidence="4">Uncharacterized protein</fullName>
    </submittedName>
</protein>
<name>A0AA88N8N1_TACVA</name>
<evidence type="ECO:0000313" key="5">
    <source>
        <dbReference type="Proteomes" id="UP001187315"/>
    </source>
</evidence>
<keyword evidence="2" id="KW-0472">Membrane</keyword>